<dbReference type="Proteomes" id="UP001215280">
    <property type="component" value="Unassembled WGS sequence"/>
</dbReference>
<accession>A0AAD7IP70</accession>
<comment type="caution">
    <text evidence="1">The sequence shown here is derived from an EMBL/GenBank/DDBJ whole genome shotgun (WGS) entry which is preliminary data.</text>
</comment>
<dbReference type="AlphaFoldDB" id="A0AAD7IP70"/>
<name>A0AAD7IP70_9AGAR</name>
<reference evidence="1" key="1">
    <citation type="submission" date="2023-03" db="EMBL/GenBank/DDBJ databases">
        <title>Massive genome expansion in bonnet fungi (Mycena s.s.) driven by repeated elements and novel gene families across ecological guilds.</title>
        <authorList>
            <consortium name="Lawrence Berkeley National Laboratory"/>
            <person name="Harder C.B."/>
            <person name="Miyauchi S."/>
            <person name="Viragh M."/>
            <person name="Kuo A."/>
            <person name="Thoen E."/>
            <person name="Andreopoulos B."/>
            <person name="Lu D."/>
            <person name="Skrede I."/>
            <person name="Drula E."/>
            <person name="Henrissat B."/>
            <person name="Morin E."/>
            <person name="Kohler A."/>
            <person name="Barry K."/>
            <person name="LaButti K."/>
            <person name="Morin E."/>
            <person name="Salamov A."/>
            <person name="Lipzen A."/>
            <person name="Mereny Z."/>
            <person name="Hegedus B."/>
            <person name="Baldrian P."/>
            <person name="Stursova M."/>
            <person name="Weitz H."/>
            <person name="Taylor A."/>
            <person name="Grigoriev I.V."/>
            <person name="Nagy L.G."/>
            <person name="Martin F."/>
            <person name="Kauserud H."/>
        </authorList>
    </citation>
    <scope>NUCLEOTIDE SEQUENCE</scope>
    <source>
        <strain evidence="1">CBHHK188m</strain>
    </source>
</reference>
<organism evidence="1 2">
    <name type="scientific">Mycena maculata</name>
    <dbReference type="NCBI Taxonomy" id="230809"/>
    <lineage>
        <taxon>Eukaryota</taxon>
        <taxon>Fungi</taxon>
        <taxon>Dikarya</taxon>
        <taxon>Basidiomycota</taxon>
        <taxon>Agaricomycotina</taxon>
        <taxon>Agaricomycetes</taxon>
        <taxon>Agaricomycetidae</taxon>
        <taxon>Agaricales</taxon>
        <taxon>Marasmiineae</taxon>
        <taxon>Mycenaceae</taxon>
        <taxon>Mycena</taxon>
    </lineage>
</organism>
<evidence type="ECO:0000313" key="1">
    <source>
        <dbReference type="EMBL" id="KAJ7746116.1"/>
    </source>
</evidence>
<sequence length="106" mass="12250">MPKTTKIQEYSDILFVAENLIAASVALEEDLDDLDEFEEDEAELLCDDTSEILDLASLNWLEIAEHMLGDGSRGRYDKIPKSVDFFSVCLQAPDREFRHMFRKKYV</sequence>
<evidence type="ECO:0000313" key="2">
    <source>
        <dbReference type="Proteomes" id="UP001215280"/>
    </source>
</evidence>
<keyword evidence="2" id="KW-1185">Reference proteome</keyword>
<protein>
    <submittedName>
        <fullName evidence="1">Uncharacterized protein</fullName>
    </submittedName>
</protein>
<gene>
    <name evidence="1" type="ORF">DFH07DRAFT_962995</name>
</gene>
<proteinExistence type="predicted"/>
<dbReference type="EMBL" id="JARJLG010000099">
    <property type="protein sequence ID" value="KAJ7746116.1"/>
    <property type="molecule type" value="Genomic_DNA"/>
</dbReference>